<evidence type="ECO:0000313" key="2">
    <source>
        <dbReference type="Proteomes" id="UP000182569"/>
    </source>
</evidence>
<organism evidence="1 2">
    <name type="scientific">Clostridium estertheticum subsp. estertheticum</name>
    <dbReference type="NCBI Taxonomy" id="1552"/>
    <lineage>
        <taxon>Bacteria</taxon>
        <taxon>Bacillati</taxon>
        <taxon>Bacillota</taxon>
        <taxon>Clostridia</taxon>
        <taxon>Eubacteriales</taxon>
        <taxon>Clostridiaceae</taxon>
        <taxon>Clostridium</taxon>
    </lineage>
</organism>
<sequence>MFRTIVCKNCDNNKVTIEKVRQQLYIKCSNCGSIILQAMHLEYWDKSDISIYKLRINNGNDRLIEAEKITRNIDNEEDQILDQKEIKIRFMYIKEYEYIRQLERDEYMEICYLRTQINR</sequence>
<proteinExistence type="predicted"/>
<keyword evidence="2" id="KW-1185">Reference proteome</keyword>
<evidence type="ECO:0000313" key="1">
    <source>
        <dbReference type="EMBL" id="APC41639.1"/>
    </source>
</evidence>
<dbReference type="RefSeq" id="WP_071613931.1">
    <property type="nucleotide sequence ID" value="NZ_CP015756.1"/>
</dbReference>
<name>A0A1J0GK31_9CLOT</name>
<gene>
    <name evidence="1" type="ORF">A7L45_16960</name>
</gene>
<dbReference type="KEGG" id="ceu:A7L45_16960"/>
<dbReference type="AlphaFoldDB" id="A0A1J0GK31"/>
<dbReference type="EMBL" id="CP015756">
    <property type="protein sequence ID" value="APC41639.1"/>
    <property type="molecule type" value="Genomic_DNA"/>
</dbReference>
<dbReference type="Proteomes" id="UP000182569">
    <property type="component" value="Chromosome"/>
</dbReference>
<dbReference type="STRING" id="1552.A7L45_16960"/>
<dbReference type="OrthoDB" id="9940962at2"/>
<protein>
    <submittedName>
        <fullName evidence="1">Uncharacterized protein</fullName>
    </submittedName>
</protein>
<reference evidence="2" key="1">
    <citation type="journal article" date="2016" name="Front. Microbiol.">
        <title>Complete Genome Sequence of Clostridium estertheticum DSM 8809, a Microbe Identified in Spoiled Vacuum Packed Beef.</title>
        <authorList>
            <person name="Yu Z."/>
            <person name="Gunn L."/>
            <person name="Brennan E."/>
            <person name="Reid R."/>
            <person name="Wall P.G."/>
            <person name="Gaora O.P."/>
            <person name="Hurley D."/>
            <person name="Bolton D."/>
            <person name="Fanning S."/>
        </authorList>
    </citation>
    <scope>NUCLEOTIDE SEQUENCE [LARGE SCALE GENOMIC DNA]</scope>
    <source>
        <strain evidence="2">DSM 8809</strain>
    </source>
</reference>
<accession>A0A1J0GK31</accession>